<dbReference type="InterPro" id="IPR029063">
    <property type="entry name" value="SAM-dependent_MTases_sf"/>
</dbReference>
<evidence type="ECO:0000313" key="6">
    <source>
        <dbReference type="EMBL" id="KAF6239773.1"/>
    </source>
</evidence>
<dbReference type="Proteomes" id="UP000578531">
    <property type="component" value="Unassembled WGS sequence"/>
</dbReference>
<evidence type="ECO:0000256" key="3">
    <source>
        <dbReference type="ARBA" id="ARBA00023115"/>
    </source>
</evidence>
<dbReference type="GeneID" id="59283993"/>
<dbReference type="PANTHER" id="PTHR43317">
    <property type="entry name" value="THERMOSPERMINE SYNTHASE ACAULIS5"/>
    <property type="match status" value="1"/>
</dbReference>
<feature type="active site" description="Proton acceptor" evidence="4">
    <location>
        <position position="435"/>
    </location>
</feature>
<name>A0A8H6G3B1_9LECA</name>
<comment type="caution">
    <text evidence="6">The sequence shown here is derived from an EMBL/GenBank/DDBJ whole genome shotgun (WGS) entry which is preliminary data.</text>
</comment>
<dbReference type="RefSeq" id="XP_037169048.1">
    <property type="nucleotide sequence ID" value="XM_037304253.1"/>
</dbReference>
<dbReference type="AlphaFoldDB" id="A0A8H6G3B1"/>
<dbReference type="GO" id="GO:0006596">
    <property type="term" value="P:polyamine biosynthetic process"/>
    <property type="evidence" value="ECO:0007669"/>
    <property type="project" value="UniProtKB-UniRule"/>
</dbReference>
<dbReference type="PANTHER" id="PTHR43317:SF1">
    <property type="entry name" value="THERMOSPERMINE SYNTHASE ACAULIS5"/>
    <property type="match status" value="1"/>
</dbReference>
<evidence type="ECO:0000256" key="2">
    <source>
        <dbReference type="ARBA" id="ARBA00022679"/>
    </source>
</evidence>
<reference evidence="6 7" key="1">
    <citation type="journal article" date="2020" name="Genomics">
        <title>Complete, high-quality genomes from long-read metagenomic sequencing of two wolf lichen thalli reveals enigmatic genome architecture.</title>
        <authorList>
            <person name="McKenzie S.K."/>
            <person name="Walston R.F."/>
            <person name="Allen J.L."/>
        </authorList>
    </citation>
    <scope>NUCLEOTIDE SEQUENCE [LARGE SCALE GENOMIC DNA]</scope>
    <source>
        <strain evidence="6">WasteWater2</strain>
    </source>
</reference>
<dbReference type="Gene3D" id="3.40.50.150">
    <property type="entry name" value="Vaccinia Virus protein VP39"/>
    <property type="match status" value="1"/>
</dbReference>
<feature type="domain" description="PABS" evidence="5">
    <location>
        <begin position="359"/>
        <end position="518"/>
    </location>
</feature>
<evidence type="ECO:0000259" key="5">
    <source>
        <dbReference type="PROSITE" id="PS51006"/>
    </source>
</evidence>
<dbReference type="SUPFAM" id="SSF53335">
    <property type="entry name" value="S-adenosyl-L-methionine-dependent methyltransferases"/>
    <property type="match status" value="1"/>
</dbReference>
<dbReference type="Pfam" id="PF01564">
    <property type="entry name" value="Spermine_synth"/>
    <property type="match status" value="1"/>
</dbReference>
<evidence type="ECO:0000313" key="7">
    <source>
        <dbReference type="Proteomes" id="UP000578531"/>
    </source>
</evidence>
<dbReference type="OrthoDB" id="2016285at2759"/>
<evidence type="ECO:0000256" key="4">
    <source>
        <dbReference type="PROSITE-ProRule" id="PRU00354"/>
    </source>
</evidence>
<organism evidence="6 7">
    <name type="scientific">Letharia columbiana</name>
    <dbReference type="NCBI Taxonomy" id="112416"/>
    <lineage>
        <taxon>Eukaryota</taxon>
        <taxon>Fungi</taxon>
        <taxon>Dikarya</taxon>
        <taxon>Ascomycota</taxon>
        <taxon>Pezizomycotina</taxon>
        <taxon>Lecanoromycetes</taxon>
        <taxon>OSLEUM clade</taxon>
        <taxon>Lecanoromycetidae</taxon>
        <taxon>Lecanorales</taxon>
        <taxon>Lecanorineae</taxon>
        <taxon>Parmeliaceae</taxon>
        <taxon>Letharia</taxon>
    </lineage>
</organism>
<dbReference type="InterPro" id="IPR030374">
    <property type="entry name" value="PABS"/>
</dbReference>
<sequence length="601" mass="66943">MPPRGQRANARAPPLTQNNNAQRRTLWPYVRLLLTTLATLSLAAVSAEVSKLSLTPVYGSIPPIASLDWLRGGLEHDQRYIAMIISVSLAKMFFSKRTVGLSKHFAIWGFFVPSMQSGLYSVSGRLGPIWGPRTTYLLTSVPLSCLSLLHLVNLIAEAFPLAIFVEGAATRSLIEFCSSGLGTLLLTGTLYHFLARIKTYLENRLPLFMMLTSGTHAIFSRFGLQTVMALLYTQLGASLERFKLVLTAILPLLHLAFVCPHLPLPYNTDVLNSTLRAEGYSLVARQESLTGYISVLDNINAGYRVMRCDHSLLGGEYLNRPRGSKYNEPVYTIFLTLEAVRLLQTKSSGSQQVATSKQRHALVIGVGIGTAPAALIAHGVHTTTVEIDRVVHDFATKYFDLPRNHTSVIGDATKVVGDMQKAKEMRNTYDYIIHDVFTGGAEPINLFTREFIMGLSDLLRPDGIIAINYAGDLLLPIATSVVRTVESIFPKCRLYRESPLPKAPEAMDYTNMVMFCRKSPEAFTFRDPVEADFLGSPARRQHLKPQHEIPASYFKAGRRQKGEILRRGHISREMQKSTMASAAGHWYLMRTVLPDVVWENW</sequence>
<accession>A0A8H6G3B1</accession>
<keyword evidence="7" id="KW-1185">Reference proteome</keyword>
<dbReference type="GO" id="GO:0010487">
    <property type="term" value="F:thermospermine synthase activity"/>
    <property type="evidence" value="ECO:0007669"/>
    <property type="project" value="TreeGrafter"/>
</dbReference>
<protein>
    <recommendedName>
        <fullName evidence="5">PABS domain-containing protein</fullName>
    </recommendedName>
</protein>
<dbReference type="PROSITE" id="PS51006">
    <property type="entry name" value="PABS_2"/>
    <property type="match status" value="1"/>
</dbReference>
<evidence type="ECO:0000256" key="1">
    <source>
        <dbReference type="ARBA" id="ARBA00007867"/>
    </source>
</evidence>
<comment type="similarity">
    <text evidence="1">Belongs to the spermidine/spermine synthase family.</text>
</comment>
<dbReference type="NCBIfam" id="NF037959">
    <property type="entry name" value="MFS_SpdSyn"/>
    <property type="match status" value="1"/>
</dbReference>
<keyword evidence="3 4" id="KW-0620">Polyamine biosynthesis</keyword>
<proteinExistence type="inferred from homology"/>
<dbReference type="EMBL" id="JACCJC010000005">
    <property type="protein sequence ID" value="KAF6239773.1"/>
    <property type="molecule type" value="Genomic_DNA"/>
</dbReference>
<gene>
    <name evidence="6" type="ORF">HO173_002319</name>
</gene>
<keyword evidence="2 4" id="KW-0808">Transferase</keyword>